<organism evidence="1">
    <name type="scientific">Phytophthora nicotianae</name>
    <name type="common">Potato buckeye rot agent</name>
    <name type="synonym">Phytophthora parasitica</name>
    <dbReference type="NCBI Taxonomy" id="4792"/>
    <lineage>
        <taxon>Eukaryota</taxon>
        <taxon>Sar</taxon>
        <taxon>Stramenopiles</taxon>
        <taxon>Oomycota</taxon>
        <taxon>Peronosporomycetes</taxon>
        <taxon>Peronosporales</taxon>
        <taxon>Peronosporaceae</taxon>
        <taxon>Phytophthora</taxon>
    </lineage>
</organism>
<protein>
    <recommendedName>
        <fullName evidence="2">RxLR effector protein</fullName>
    </recommendedName>
</protein>
<evidence type="ECO:0000313" key="1">
    <source>
        <dbReference type="EMBL" id="ETK81587.1"/>
    </source>
</evidence>
<dbReference type="EMBL" id="KI687426">
    <property type="protein sequence ID" value="ETK81587.1"/>
    <property type="molecule type" value="Genomic_DNA"/>
</dbReference>
<name>W2GF22_PHYNI</name>
<reference evidence="1" key="1">
    <citation type="submission" date="2013-11" db="EMBL/GenBank/DDBJ databases">
        <title>The Genome Sequence of Phytophthora parasitica CJ02B3.</title>
        <authorList>
            <consortium name="The Broad Institute Genomics Platform"/>
            <person name="Russ C."/>
            <person name="Tyler B."/>
            <person name="Panabieres F."/>
            <person name="Shan W."/>
            <person name="Tripathy S."/>
            <person name="Grunwald N."/>
            <person name="Machado M."/>
            <person name="Johnson C.S."/>
            <person name="Arredondo F."/>
            <person name="Hong C."/>
            <person name="Coffey M."/>
            <person name="Young S.K."/>
            <person name="Zeng Q."/>
            <person name="Gargeya S."/>
            <person name="Fitzgerald M."/>
            <person name="Abouelleil A."/>
            <person name="Alvarado L."/>
            <person name="Chapman S.B."/>
            <person name="Gainer-Dewar J."/>
            <person name="Goldberg J."/>
            <person name="Griggs A."/>
            <person name="Gujja S."/>
            <person name="Hansen M."/>
            <person name="Howarth C."/>
            <person name="Imamovic A."/>
            <person name="Ireland A."/>
            <person name="Larimer J."/>
            <person name="McCowan C."/>
            <person name="Murphy C."/>
            <person name="Pearson M."/>
            <person name="Poon T.W."/>
            <person name="Priest M."/>
            <person name="Roberts A."/>
            <person name="Saif S."/>
            <person name="Shea T."/>
            <person name="Sykes S."/>
            <person name="Wortman J."/>
            <person name="Nusbaum C."/>
            <person name="Birren B."/>
        </authorList>
    </citation>
    <scope>NUCLEOTIDE SEQUENCE [LARGE SCALE GENOMIC DNA]</scope>
    <source>
        <strain evidence="1">CJ02B3</strain>
    </source>
</reference>
<dbReference type="Proteomes" id="UP000053236">
    <property type="component" value="Unassembled WGS sequence"/>
</dbReference>
<accession>W2GF22</accession>
<dbReference type="AlphaFoldDB" id="W2GF22"/>
<dbReference type="VEuPathDB" id="FungiDB:PPTG_03254"/>
<evidence type="ECO:0008006" key="2">
    <source>
        <dbReference type="Google" id="ProtNLM"/>
    </source>
</evidence>
<gene>
    <name evidence="1" type="ORF">L915_12912</name>
</gene>
<sequence>MTLAGKYEDDALYRLIQQAKRNPETTSLATHLQGELTQYWITMKKDPGEIYRKFQLDEIQSKKDIFNKPEFAAWVNYADQLNVTHPGLPVSKTSTLTKFFTDDDLLKFTLAVKKLDGTRNVANSVEDDVLRFWVKSGKTPDKTLVDLRLDKITSMDNPMWNP</sequence>
<proteinExistence type="predicted"/>